<name>A0ACB8SRW4_9AGAM</name>
<gene>
    <name evidence="1" type="ORF">BV25DRAFT_1918864</name>
</gene>
<reference evidence="1" key="1">
    <citation type="submission" date="2021-03" db="EMBL/GenBank/DDBJ databases">
        <authorList>
            <consortium name="DOE Joint Genome Institute"/>
            <person name="Ahrendt S."/>
            <person name="Looney B.P."/>
            <person name="Miyauchi S."/>
            <person name="Morin E."/>
            <person name="Drula E."/>
            <person name="Courty P.E."/>
            <person name="Chicoki N."/>
            <person name="Fauchery L."/>
            <person name="Kohler A."/>
            <person name="Kuo A."/>
            <person name="Labutti K."/>
            <person name="Pangilinan J."/>
            <person name="Lipzen A."/>
            <person name="Riley R."/>
            <person name="Andreopoulos W."/>
            <person name="He G."/>
            <person name="Johnson J."/>
            <person name="Barry K.W."/>
            <person name="Grigoriev I.V."/>
            <person name="Nagy L."/>
            <person name="Hibbett D."/>
            <person name="Henrissat B."/>
            <person name="Matheny P.B."/>
            <person name="Labbe J."/>
            <person name="Martin F."/>
        </authorList>
    </citation>
    <scope>NUCLEOTIDE SEQUENCE</scope>
    <source>
        <strain evidence="1">HHB10654</strain>
    </source>
</reference>
<reference evidence="1" key="2">
    <citation type="journal article" date="2022" name="New Phytol.">
        <title>Evolutionary transition to the ectomycorrhizal habit in the genomes of a hyperdiverse lineage of mushroom-forming fungi.</title>
        <authorList>
            <person name="Looney B."/>
            <person name="Miyauchi S."/>
            <person name="Morin E."/>
            <person name="Drula E."/>
            <person name="Courty P.E."/>
            <person name="Kohler A."/>
            <person name="Kuo A."/>
            <person name="LaButti K."/>
            <person name="Pangilinan J."/>
            <person name="Lipzen A."/>
            <person name="Riley R."/>
            <person name="Andreopoulos W."/>
            <person name="He G."/>
            <person name="Johnson J."/>
            <person name="Nolan M."/>
            <person name="Tritt A."/>
            <person name="Barry K.W."/>
            <person name="Grigoriev I.V."/>
            <person name="Nagy L.G."/>
            <person name="Hibbett D."/>
            <person name="Henrissat B."/>
            <person name="Matheny P.B."/>
            <person name="Labbe J."/>
            <person name="Martin F.M."/>
        </authorList>
    </citation>
    <scope>NUCLEOTIDE SEQUENCE</scope>
    <source>
        <strain evidence="1">HHB10654</strain>
    </source>
</reference>
<organism evidence="1 2">
    <name type="scientific">Artomyces pyxidatus</name>
    <dbReference type="NCBI Taxonomy" id="48021"/>
    <lineage>
        <taxon>Eukaryota</taxon>
        <taxon>Fungi</taxon>
        <taxon>Dikarya</taxon>
        <taxon>Basidiomycota</taxon>
        <taxon>Agaricomycotina</taxon>
        <taxon>Agaricomycetes</taxon>
        <taxon>Russulales</taxon>
        <taxon>Auriscalpiaceae</taxon>
        <taxon>Artomyces</taxon>
    </lineage>
</organism>
<protein>
    <submittedName>
        <fullName evidence="1">Uncharacterized protein</fullName>
    </submittedName>
</protein>
<keyword evidence="2" id="KW-1185">Reference proteome</keyword>
<evidence type="ECO:0000313" key="1">
    <source>
        <dbReference type="EMBL" id="KAI0058952.1"/>
    </source>
</evidence>
<comment type="caution">
    <text evidence="1">The sequence shown here is derived from an EMBL/GenBank/DDBJ whole genome shotgun (WGS) entry which is preliminary data.</text>
</comment>
<accession>A0ACB8SRW4</accession>
<dbReference type="Proteomes" id="UP000814140">
    <property type="component" value="Unassembled WGS sequence"/>
</dbReference>
<dbReference type="EMBL" id="MU277230">
    <property type="protein sequence ID" value="KAI0058952.1"/>
    <property type="molecule type" value="Genomic_DNA"/>
</dbReference>
<proteinExistence type="predicted"/>
<sequence>MLRLPLELLLFIFELSDSSGLRNVRAANKALSEVATPVAFRTLHCTSTEPSTAGLLRLLKCSSIRPHVREIVYQDWYAESRGAAEPYVSMMSEYHAGENLVAAIEMLQELPALHALSFTFFPLYEDETEEFIHATDESDYSTYLVLQRCVLNALAAVEPAPALRSLTLTNLIALDNPVFAQPAFLALIQRLTLFHISTLSDVQRGAHDRHLTRFYANALPPMLRAPGSSLTSLTLHADQDTGKEPGLNLRGLSYPHLAHLSLQRVIFSAATGAEAFVLAHAQTLMSLSLLRCKISHDEVVQATPRMWSDVYGTLSAQLVGLRRLQVVEEWEGEGLTNWTPGGKKVRYVWLETPGGWWNPYFPGHVKQDKRALESFRQIVDLRRAL</sequence>
<evidence type="ECO:0000313" key="2">
    <source>
        <dbReference type="Proteomes" id="UP000814140"/>
    </source>
</evidence>